<protein>
    <recommendedName>
        <fullName evidence="1">SGNH hydrolase-type esterase domain-containing protein</fullName>
    </recommendedName>
</protein>
<feature type="domain" description="SGNH hydrolase-type esterase" evidence="1">
    <location>
        <begin position="489"/>
        <end position="666"/>
    </location>
</feature>
<evidence type="ECO:0000313" key="3">
    <source>
        <dbReference type="Proteomes" id="UP000663946"/>
    </source>
</evidence>
<dbReference type="Pfam" id="PF13472">
    <property type="entry name" value="Lipase_GDSL_2"/>
    <property type="match status" value="1"/>
</dbReference>
<evidence type="ECO:0000313" key="2">
    <source>
        <dbReference type="EMBL" id="QTG12365.1"/>
    </source>
</evidence>
<dbReference type="GO" id="GO:0016788">
    <property type="term" value="F:hydrolase activity, acting on ester bonds"/>
    <property type="evidence" value="ECO:0007669"/>
    <property type="project" value="UniProtKB-ARBA"/>
</dbReference>
<dbReference type="SUPFAM" id="SSF51126">
    <property type="entry name" value="Pectin lyase-like"/>
    <property type="match status" value="1"/>
</dbReference>
<dbReference type="Proteomes" id="UP000663946">
    <property type="component" value="Chromosome 1"/>
</dbReference>
<name>A0AAJ4MZF5_AGRTU</name>
<organism evidence="2 3">
    <name type="scientific">Agrobacterium tumefaciens</name>
    <dbReference type="NCBI Taxonomy" id="358"/>
    <lineage>
        <taxon>Bacteria</taxon>
        <taxon>Pseudomonadati</taxon>
        <taxon>Pseudomonadota</taxon>
        <taxon>Alphaproteobacteria</taxon>
        <taxon>Hyphomicrobiales</taxon>
        <taxon>Rhizobiaceae</taxon>
        <taxon>Rhizobium/Agrobacterium group</taxon>
        <taxon>Agrobacterium</taxon>
        <taxon>Agrobacterium tumefaciens complex</taxon>
    </lineage>
</organism>
<evidence type="ECO:0000259" key="1">
    <source>
        <dbReference type="Pfam" id="PF13472"/>
    </source>
</evidence>
<sequence>MAELPLAQGIDRFKQNEDRMDRFTNGSENQDFVTSGGVSVPSIRKFLNQKAFEFDTALPLLFEAAATGLISSVTAEADRSENARDLSEQFRDQAAGIVNDIASEKEVPIVGTVASLSSLILPEGMSAIRTNGFATMGDGGAWPLAIEVVNTGPLQAWQRQSNGGLRRWQLVSETVRLEQFGAVGDNVANDRQAAVSARAWLLISGGALRLTGGKTYYIGDTATDLSGIRIVAEPGARLRGNIDLSKENLEVPDDLDITIDAFGVKYPYKMPRGFKKSFAEKGLWIGAGDLIRDRYTRIDPGSLNKVKVAHPGGDTFAADALPIAADQTISWDLTAGGEWHCGLRPAIGGRELSAVFSAGDYARAAFFVWSGGWIAIGAGQSSIGVTLYKKDIGQPIITAVQTWRGASDHEQWRSSNCEWTVRIYNENLAALVMNGTEVYRVQVPNGGIFTEYGFGVLASANPIVAGVSRWTERTTQSFGGQAQVAIAVFGDSKASPFYGVWADACREALDGSFGVRCIDMQNHAVAGSNSLNILNKMQDVGLGIANYVIIDAFTNDQQQGSPLSASLSNLQAMLNKVTTEGRRPVVPIHPLYLNTVQTPDGFATANAEKGAELRAAVRTMAASYNAVIVDIQQLTGQILADFINSPDISDPRLRDRIHYTPFAYRLIGWTIARAIAGDIVVSASAQMRRTEFPVRYFSNGWHATLRAPYITVDASRVVQMEGILEAGTTADGTTIISFPVNLRPGGWRSFPSYSVRLPDGRRTSVLLEISSGGDLKVYGMPSDDTYVYLDPVKYEAM</sequence>
<dbReference type="EMBL" id="CP049216">
    <property type="protein sequence ID" value="QTG12365.1"/>
    <property type="molecule type" value="Genomic_DNA"/>
</dbReference>
<proteinExistence type="predicted"/>
<gene>
    <name evidence="2" type="ORF">G6M86_03515</name>
</gene>
<dbReference type="SUPFAM" id="SSF52266">
    <property type="entry name" value="SGNH hydrolase"/>
    <property type="match status" value="1"/>
</dbReference>
<dbReference type="AlphaFoldDB" id="A0AAJ4MZF5"/>
<dbReference type="InterPro" id="IPR036514">
    <property type="entry name" value="SGNH_hydro_sf"/>
</dbReference>
<dbReference type="InterPro" id="IPR013830">
    <property type="entry name" value="SGNH_hydro"/>
</dbReference>
<reference evidence="2" key="1">
    <citation type="submission" date="2020-02" db="EMBL/GenBank/DDBJ databases">
        <title>Unexpected conservation and global transmission of agrobacterial virulence plasmids.</title>
        <authorList>
            <person name="Weisberg A.J."/>
            <person name="Davis E.W. II"/>
            <person name="Tabima J.R."/>
            <person name="Belcher M.S."/>
            <person name="Miller M."/>
            <person name="Kuo C.-H."/>
            <person name="Loper J.E."/>
            <person name="Grunwald N.J."/>
            <person name="Putnam M.L."/>
            <person name="Chang J.H."/>
        </authorList>
    </citation>
    <scope>NUCLEOTIDE SEQUENCE</scope>
    <source>
        <strain evidence="2">Q15/94</strain>
    </source>
</reference>
<dbReference type="InterPro" id="IPR011050">
    <property type="entry name" value="Pectin_lyase_fold/virulence"/>
</dbReference>
<accession>A0AAJ4MZF5</accession>
<dbReference type="Gene3D" id="3.40.50.1110">
    <property type="entry name" value="SGNH hydrolase"/>
    <property type="match status" value="1"/>
</dbReference>
<dbReference type="RefSeq" id="WP_333721835.1">
    <property type="nucleotide sequence ID" value="NZ_CP049216.1"/>
</dbReference>